<dbReference type="RefSeq" id="WP_165863921.1">
    <property type="nucleotide sequence ID" value="NZ_AP025739.1"/>
</dbReference>
<protein>
    <submittedName>
        <fullName evidence="1">Uncharacterized protein</fullName>
    </submittedName>
</protein>
<reference evidence="1 2" key="1">
    <citation type="journal article" date="2019" name="Int. J. Syst. Evol. Microbiol.">
        <title>Capsulimonas corticalis gen. nov., sp. nov., an aerobic capsulated bacterium, of a novel bacterial order, Capsulimonadales ord. nov., of the class Armatimonadia of the phylum Armatimonadetes.</title>
        <authorList>
            <person name="Li J."/>
            <person name="Kudo C."/>
            <person name="Tonouchi A."/>
        </authorList>
    </citation>
    <scope>NUCLEOTIDE SEQUENCE [LARGE SCALE GENOMIC DNA]</scope>
    <source>
        <strain evidence="1 2">AX-7</strain>
    </source>
</reference>
<dbReference type="InterPro" id="IPR014917">
    <property type="entry name" value="DUF1800"/>
</dbReference>
<accession>A0A402CQG6</accession>
<proteinExistence type="predicted"/>
<dbReference type="KEGG" id="ccot:CCAX7_47910"/>
<sequence>MMIDQTYQDTAHLLRRAGFGAGPSAIAAAAQRGIGPTTDALLHPENTPDTAKDDDLIAHLSSLVPERKDGQLPVQVVKMWWTQKMLTTQNPLVEKMTLFWHGHFTSKLGGDGDLMLGQNRLFRANALGNFRTLTLAVSRDPAMLRYLNGNQNYKAHPNENYGRELMELFTCGIGNYTEDDVKAAARAFSGWNMRAGDFAFFPQRHDNDPKTFMGKTGNWNGDDIVDMLVAHPATARRLCTQLFSFFAYTDPEPAVLNALVGTYYSSGYDIKAIVGQILRSNAFYSPKARYALVKSPAQFVIGTVKMLELEPAFIVQASDISLTGDIAAAAPGMPSVTPAQRQKSQQVNRLAGLTIAMRSMGQDLLAPPSVKGWDGNEAWINTTTLQNRVAFGDRLTRSQALFRFMEPRVADLAQQRSLTPQAAWVEYLSEAMGPLPLGAQTRQTLVAYASEAPAVPSTGVFATAAEGNSGEGGRAARRLQRRRGLAQGLEATGAQGRMLSLIPLVMGTPEYQVC</sequence>
<evidence type="ECO:0000313" key="1">
    <source>
        <dbReference type="EMBL" id="BDI32740.1"/>
    </source>
</evidence>
<dbReference type="EMBL" id="AP025739">
    <property type="protein sequence ID" value="BDI32740.1"/>
    <property type="molecule type" value="Genomic_DNA"/>
</dbReference>
<dbReference type="Proteomes" id="UP000287394">
    <property type="component" value="Chromosome"/>
</dbReference>
<gene>
    <name evidence="1" type="ORF">CCAX7_47910</name>
</gene>
<organism evidence="1 2">
    <name type="scientific">Capsulimonas corticalis</name>
    <dbReference type="NCBI Taxonomy" id="2219043"/>
    <lineage>
        <taxon>Bacteria</taxon>
        <taxon>Bacillati</taxon>
        <taxon>Armatimonadota</taxon>
        <taxon>Armatimonadia</taxon>
        <taxon>Capsulimonadales</taxon>
        <taxon>Capsulimonadaceae</taxon>
        <taxon>Capsulimonas</taxon>
    </lineage>
</organism>
<keyword evidence="2" id="KW-1185">Reference proteome</keyword>
<dbReference type="Pfam" id="PF08811">
    <property type="entry name" value="DUF1800"/>
    <property type="match status" value="1"/>
</dbReference>
<evidence type="ECO:0000313" key="2">
    <source>
        <dbReference type="Proteomes" id="UP000287394"/>
    </source>
</evidence>
<dbReference type="AlphaFoldDB" id="A0A402CQG6"/>
<name>A0A402CQG6_9BACT</name>